<evidence type="ECO:0000313" key="2">
    <source>
        <dbReference type="EMBL" id="KAK3170236.1"/>
    </source>
</evidence>
<feature type="compositionally biased region" description="Basic and acidic residues" evidence="1">
    <location>
        <begin position="136"/>
        <end position="148"/>
    </location>
</feature>
<dbReference type="Proteomes" id="UP001276659">
    <property type="component" value="Unassembled WGS sequence"/>
</dbReference>
<organism evidence="2 3">
    <name type="scientific">Lepraria neglecta</name>
    <dbReference type="NCBI Taxonomy" id="209136"/>
    <lineage>
        <taxon>Eukaryota</taxon>
        <taxon>Fungi</taxon>
        <taxon>Dikarya</taxon>
        <taxon>Ascomycota</taxon>
        <taxon>Pezizomycotina</taxon>
        <taxon>Lecanoromycetes</taxon>
        <taxon>OSLEUM clade</taxon>
        <taxon>Lecanoromycetidae</taxon>
        <taxon>Lecanorales</taxon>
        <taxon>Lecanorineae</taxon>
        <taxon>Stereocaulaceae</taxon>
        <taxon>Lepraria</taxon>
    </lineage>
</organism>
<accession>A0AAD9Z2D2</accession>
<dbReference type="AlphaFoldDB" id="A0AAD9Z2D2"/>
<proteinExistence type="predicted"/>
<reference evidence="2" key="1">
    <citation type="submission" date="2022-11" db="EMBL/GenBank/DDBJ databases">
        <title>Chromosomal genome sequence assembly and mating type (MAT) locus characterization of the leprose asexual lichenized fungus Lepraria neglecta (Nyl.) Erichsen.</title>
        <authorList>
            <person name="Allen J.L."/>
            <person name="Pfeffer B."/>
        </authorList>
    </citation>
    <scope>NUCLEOTIDE SEQUENCE</scope>
    <source>
        <strain evidence="2">Allen 5258</strain>
    </source>
</reference>
<sequence>MRLNLAPVAGNMPLAYFPSVAAHTQLMAPYYDDPDELIARLASPQSMDDDALYEATEKAQAALLRWQNHAPSNPNLSNAAVMTSPSTWSELRMPLNHCQPSVSASPERIFQGGDGPTLLLDADSAPVKNDKKRKRKEPEAVQIKREESMPPPAKRATRAQSVAKAGSVAPESSNQRSTGAKCATKEASVTPETTKSGGKNPKRSTAMKAAWAKRQAEGRNGRHGGAPLASTVAKSVAKKGGR</sequence>
<keyword evidence="3" id="KW-1185">Reference proteome</keyword>
<protein>
    <submittedName>
        <fullName evidence="2">Uncharacterized protein</fullName>
    </submittedName>
</protein>
<comment type="caution">
    <text evidence="2">The sequence shown here is derived from an EMBL/GenBank/DDBJ whole genome shotgun (WGS) entry which is preliminary data.</text>
</comment>
<evidence type="ECO:0000313" key="3">
    <source>
        <dbReference type="Proteomes" id="UP001276659"/>
    </source>
</evidence>
<dbReference type="EMBL" id="JASNWA010000009">
    <property type="protein sequence ID" value="KAK3170236.1"/>
    <property type="molecule type" value="Genomic_DNA"/>
</dbReference>
<feature type="region of interest" description="Disordered" evidence="1">
    <location>
        <begin position="112"/>
        <end position="242"/>
    </location>
</feature>
<gene>
    <name evidence="2" type="ORF">OEA41_009623</name>
</gene>
<name>A0AAD9Z2D2_9LECA</name>
<evidence type="ECO:0000256" key="1">
    <source>
        <dbReference type="SAM" id="MobiDB-lite"/>
    </source>
</evidence>